<evidence type="ECO:0008006" key="3">
    <source>
        <dbReference type="Google" id="ProtNLM"/>
    </source>
</evidence>
<organism evidence="1 2">
    <name type="scientific">Chryseobacterium camelliae</name>
    <dbReference type="NCBI Taxonomy" id="1265445"/>
    <lineage>
        <taxon>Bacteria</taxon>
        <taxon>Pseudomonadati</taxon>
        <taxon>Bacteroidota</taxon>
        <taxon>Flavobacteriia</taxon>
        <taxon>Flavobacteriales</taxon>
        <taxon>Weeksellaceae</taxon>
        <taxon>Chryseobacterium group</taxon>
        <taxon>Chryseobacterium</taxon>
    </lineage>
</organism>
<gene>
    <name evidence="1" type="ORF">QE404_002318</name>
</gene>
<evidence type="ECO:0000313" key="1">
    <source>
        <dbReference type="EMBL" id="MDQ1097171.1"/>
    </source>
</evidence>
<dbReference type="Proteomes" id="UP001225072">
    <property type="component" value="Unassembled WGS sequence"/>
</dbReference>
<comment type="caution">
    <text evidence="1">The sequence shown here is derived from an EMBL/GenBank/DDBJ whole genome shotgun (WGS) entry which is preliminary data.</text>
</comment>
<dbReference type="Gene3D" id="3.10.450.50">
    <property type="match status" value="1"/>
</dbReference>
<dbReference type="EMBL" id="JAUTAL010000001">
    <property type="protein sequence ID" value="MDQ1097171.1"/>
    <property type="molecule type" value="Genomic_DNA"/>
</dbReference>
<dbReference type="InterPro" id="IPR032710">
    <property type="entry name" value="NTF2-like_dom_sf"/>
</dbReference>
<sequence length="130" mass="15503">MINYKDLIKDSFKAVVEDLHYSQATVDQYFSKNYRQYVDGKELDYERFCRHMRIQKQSIKGISIDFKTIVQENHIVFTRHIVNITTVENRTAVIQVIAEFHIEDNKIQYCNELTHMISGDQRERDIGSRQ</sequence>
<protein>
    <recommendedName>
        <fullName evidence="3">Nuclear transport factor 2 family protein</fullName>
    </recommendedName>
</protein>
<dbReference type="RefSeq" id="WP_307450512.1">
    <property type="nucleotide sequence ID" value="NZ_JAUTAL010000001.1"/>
</dbReference>
<evidence type="ECO:0000313" key="2">
    <source>
        <dbReference type="Proteomes" id="UP001225072"/>
    </source>
</evidence>
<reference evidence="1 2" key="1">
    <citation type="submission" date="2023-07" db="EMBL/GenBank/DDBJ databases">
        <title>Functional and genomic diversity of the sorghum phyllosphere microbiome.</title>
        <authorList>
            <person name="Shade A."/>
        </authorList>
    </citation>
    <scope>NUCLEOTIDE SEQUENCE [LARGE SCALE GENOMIC DNA]</scope>
    <source>
        <strain evidence="1 2">SORGH_AS_1064</strain>
    </source>
</reference>
<accession>A0ABU0TK47</accession>
<keyword evidence="2" id="KW-1185">Reference proteome</keyword>
<dbReference type="SUPFAM" id="SSF54427">
    <property type="entry name" value="NTF2-like"/>
    <property type="match status" value="1"/>
</dbReference>
<name>A0ABU0TK47_9FLAO</name>
<proteinExistence type="predicted"/>